<organism evidence="1 2">
    <name type="scientific">Simkania negevensis (strain ATCC VR-1471 / DSM 27360 / Z)</name>
    <dbReference type="NCBI Taxonomy" id="331113"/>
    <lineage>
        <taxon>Bacteria</taxon>
        <taxon>Pseudomonadati</taxon>
        <taxon>Chlamydiota</taxon>
        <taxon>Chlamydiia</taxon>
        <taxon>Parachlamydiales</taxon>
        <taxon>Simkaniaceae</taxon>
        <taxon>Simkania</taxon>
    </lineage>
</organism>
<dbReference type="Proteomes" id="UP000000496">
    <property type="component" value="Chromosome gsn.131"/>
</dbReference>
<sequence length="25" mass="2838">MISKEIGHDSLQPFYQANVILIAYS</sequence>
<keyword evidence="2" id="KW-1185">Reference proteome</keyword>
<evidence type="ECO:0000313" key="2">
    <source>
        <dbReference type="Proteomes" id="UP000000496"/>
    </source>
</evidence>
<name>F8L682_SIMNZ</name>
<evidence type="ECO:0000313" key="1">
    <source>
        <dbReference type="EMBL" id="CCB88212.1"/>
    </source>
</evidence>
<reference evidence="1 2" key="2">
    <citation type="journal article" date="2011" name="Mol. Biol. Evol.">
        <title>Unity in variety--the pan-genome of the Chlamydiae.</title>
        <authorList>
            <person name="Collingro A."/>
            <person name="Tischler P."/>
            <person name="Weinmaier T."/>
            <person name="Penz T."/>
            <person name="Heinz E."/>
            <person name="Brunham R.C."/>
            <person name="Read T.D."/>
            <person name="Bavoil P.M."/>
            <person name="Sachse K."/>
            <person name="Kahane S."/>
            <person name="Friedman M.G."/>
            <person name="Rattei T."/>
            <person name="Myers G.S."/>
            <person name="Horn M."/>
        </authorList>
    </citation>
    <scope>NUCLEOTIDE SEQUENCE [LARGE SCALE GENOMIC DNA]</scope>
    <source>
        <strain evidence="2">ATCC VR-1471 / Z</strain>
    </source>
</reference>
<dbReference type="KEGG" id="sng:SNE_A03350"/>
<dbReference type="AlphaFoldDB" id="F8L682"/>
<dbReference type="HOGENOM" id="CLU_3419204_0_0_0"/>
<protein>
    <submittedName>
        <fullName evidence="1">Uncharacterized protein</fullName>
    </submittedName>
</protein>
<dbReference type="EMBL" id="FR872582">
    <property type="protein sequence ID" value="CCB88212.1"/>
    <property type="molecule type" value="Genomic_DNA"/>
</dbReference>
<reference key="1">
    <citation type="journal article" date="2011" name="Mol. Biol. Evol.">
        <title>Unity in variety -- the pan-genome of the Chlamydiae.</title>
        <authorList>
            <person name="Collingro A."/>
            <person name="Tischler P."/>
            <person name="Weinmaier T."/>
            <person name="Penz T."/>
            <person name="Heinz E."/>
            <person name="Brunham R.C."/>
            <person name="Read T.D."/>
            <person name="Bavoil P.M."/>
            <person name="Sachse K."/>
            <person name="Kahane S."/>
            <person name="Friedman M.G."/>
            <person name="Rattei T."/>
            <person name="Myers G.S.A."/>
            <person name="Horn M."/>
        </authorList>
    </citation>
    <scope>NUCLEOTIDE SEQUENCE</scope>
    <source>
        <strain>Z</strain>
    </source>
</reference>
<gene>
    <name evidence="1" type="ordered locus">SNE_A03350</name>
</gene>
<proteinExistence type="predicted"/>
<accession>F8L682</accession>